<keyword evidence="1" id="KW-0472">Membrane</keyword>
<evidence type="ECO:0000313" key="2">
    <source>
        <dbReference type="EMBL" id="MBC2606297.1"/>
    </source>
</evidence>
<dbReference type="AlphaFoldDB" id="A0A7X1B645"/>
<organism evidence="2 3">
    <name type="scientific">Pelagicoccus albus</name>
    <dbReference type="NCBI Taxonomy" id="415222"/>
    <lineage>
        <taxon>Bacteria</taxon>
        <taxon>Pseudomonadati</taxon>
        <taxon>Verrucomicrobiota</taxon>
        <taxon>Opitutia</taxon>
        <taxon>Puniceicoccales</taxon>
        <taxon>Pelagicoccaceae</taxon>
        <taxon>Pelagicoccus</taxon>
    </lineage>
</organism>
<name>A0A7X1B645_9BACT</name>
<feature type="transmembrane region" description="Helical" evidence="1">
    <location>
        <begin position="94"/>
        <end position="115"/>
    </location>
</feature>
<evidence type="ECO:0000256" key="1">
    <source>
        <dbReference type="SAM" id="Phobius"/>
    </source>
</evidence>
<proteinExistence type="predicted"/>
<sequence>MFLVYIVLIPTAVAIGFVCILTQIPTSSFYTGFKGFWELGSVFIFLTSILFGASKRTPSSRNGKILLTVLGGFISLANIVSVFSAGSIGKQESILGIGKSYLFILFSTLLFSYVVTMKLKDKNTKPIV</sequence>
<keyword evidence="1" id="KW-0812">Transmembrane</keyword>
<reference evidence="2 3" key="1">
    <citation type="submission" date="2020-07" db="EMBL/GenBank/DDBJ databases">
        <authorList>
            <person name="Feng X."/>
        </authorList>
    </citation>
    <scope>NUCLEOTIDE SEQUENCE [LARGE SCALE GENOMIC DNA]</scope>
    <source>
        <strain evidence="2 3">JCM23202</strain>
    </source>
</reference>
<feature type="transmembrane region" description="Helical" evidence="1">
    <location>
        <begin position="5"/>
        <end position="24"/>
    </location>
</feature>
<evidence type="ECO:0000313" key="3">
    <source>
        <dbReference type="Proteomes" id="UP000526501"/>
    </source>
</evidence>
<feature type="transmembrane region" description="Helical" evidence="1">
    <location>
        <begin position="36"/>
        <end position="53"/>
    </location>
</feature>
<comment type="caution">
    <text evidence="2">The sequence shown here is derived from an EMBL/GenBank/DDBJ whole genome shotgun (WGS) entry which is preliminary data.</text>
</comment>
<dbReference type="EMBL" id="JACHVC010000009">
    <property type="protein sequence ID" value="MBC2606297.1"/>
    <property type="molecule type" value="Genomic_DNA"/>
</dbReference>
<feature type="transmembrane region" description="Helical" evidence="1">
    <location>
        <begin position="65"/>
        <end position="88"/>
    </location>
</feature>
<dbReference type="RefSeq" id="WP_185660187.1">
    <property type="nucleotide sequence ID" value="NZ_CAWPOO010000009.1"/>
</dbReference>
<keyword evidence="3" id="KW-1185">Reference proteome</keyword>
<gene>
    <name evidence="2" type="ORF">H5P27_09575</name>
</gene>
<protein>
    <submittedName>
        <fullName evidence="2">Uncharacterized protein</fullName>
    </submittedName>
</protein>
<dbReference type="Proteomes" id="UP000526501">
    <property type="component" value="Unassembled WGS sequence"/>
</dbReference>
<keyword evidence="1" id="KW-1133">Transmembrane helix</keyword>
<accession>A0A7X1B645</accession>